<feature type="transmembrane region" description="Helical" evidence="2">
    <location>
        <begin position="499"/>
        <end position="517"/>
    </location>
</feature>
<dbReference type="Proteomes" id="UP000068243">
    <property type="component" value="Unassembled WGS sequence"/>
</dbReference>
<sequence length="542" mass="60877">MDRLDLRHLPMHQIKPRQQCSHRKSWKPTLLPYLRPTAANEVMMLSQKSLVRCCQRLFSRLHIFGEKLKRQDHLTIHPDVEHALQYIETQDIQSKFFERATAMPQEQSEEAGKALQTCVSHLDSCLKFGELIGTSQWSSDDDWDLSIAWSLFMDNFNIASHLLNLAELDLHLFLGLQPQASPTPRLVALGLIREESTSSATSSRAETIEYWEDLRGRQEQDRLAGRRPDSIPSDLPPPYEPPKPPIRILDDKGHHGDPQLHVVHRVASDSTLDISAPSNTKIRLYGSNNTFNNYATAPQLRPDLRPTPSMMMHWQPPGAPPRFFTPPLPPQRPQTYKPSCTSLRETAALHLLRRGAPDLILHAFKPEVTCEHGVVHFKQHDYCGCGDDSMSEVIIDEGTARVDSISVSNTMPTRITGGDLDAAHGNPHVCSANKAHAVMTHGFCPYKGNLRLSVKRYQFQFLGEKVPNTPFPKGNDPVAPREQVAKITAPRMRRAMRNMALTVVSLSVVAVVTGLAVKERGFPWKAIKGFLASWPMLVSLGK</sequence>
<dbReference type="OrthoDB" id="4506129at2759"/>
<evidence type="ECO:0000313" key="4">
    <source>
        <dbReference type="Proteomes" id="UP000068243"/>
    </source>
</evidence>
<feature type="compositionally biased region" description="Pro residues" evidence="1">
    <location>
        <begin position="234"/>
        <end position="245"/>
    </location>
</feature>
<dbReference type="EMBL" id="BCMY01000033">
    <property type="protein sequence ID" value="GAQ47652.1"/>
    <property type="molecule type" value="Genomic_DNA"/>
</dbReference>
<keyword evidence="2" id="KW-0812">Transmembrane</keyword>
<evidence type="ECO:0000256" key="2">
    <source>
        <dbReference type="SAM" id="Phobius"/>
    </source>
</evidence>
<proteinExistence type="predicted"/>
<gene>
    <name evidence="3" type="ORF">ABL_10313</name>
</gene>
<name>A0A100IUX9_ASPNG</name>
<evidence type="ECO:0000256" key="1">
    <source>
        <dbReference type="SAM" id="MobiDB-lite"/>
    </source>
</evidence>
<comment type="caution">
    <text evidence="3">The sequence shown here is derived from an EMBL/GenBank/DDBJ whole genome shotgun (WGS) entry which is preliminary data.</text>
</comment>
<accession>A0A100IUX9</accession>
<feature type="compositionally biased region" description="Basic and acidic residues" evidence="1">
    <location>
        <begin position="216"/>
        <end position="229"/>
    </location>
</feature>
<reference evidence="4" key="1">
    <citation type="journal article" date="2016" name="Genome Announc.">
        <title>Draft genome sequence of Aspergillus niger strain An76.</title>
        <authorList>
            <person name="Gong W."/>
            <person name="Cheng Z."/>
            <person name="Zhang H."/>
            <person name="Liu L."/>
            <person name="Gao P."/>
            <person name="Wang L."/>
        </authorList>
    </citation>
    <scope>NUCLEOTIDE SEQUENCE [LARGE SCALE GENOMIC DNA]</scope>
    <source>
        <strain evidence="4">An76</strain>
    </source>
</reference>
<feature type="region of interest" description="Disordered" evidence="1">
    <location>
        <begin position="216"/>
        <end position="245"/>
    </location>
</feature>
<dbReference type="OMA" id="HPEIHFN"/>
<evidence type="ECO:0000313" key="3">
    <source>
        <dbReference type="EMBL" id="GAQ47652.1"/>
    </source>
</evidence>
<keyword evidence="2" id="KW-1133">Transmembrane helix</keyword>
<keyword evidence="2" id="KW-0472">Membrane</keyword>
<dbReference type="AlphaFoldDB" id="A0A100IUX9"/>
<protein>
    <submittedName>
        <fullName evidence="3">Uncharacterized protein</fullName>
    </submittedName>
</protein>
<organism evidence="3 4">
    <name type="scientific">Aspergillus niger</name>
    <dbReference type="NCBI Taxonomy" id="5061"/>
    <lineage>
        <taxon>Eukaryota</taxon>
        <taxon>Fungi</taxon>
        <taxon>Dikarya</taxon>
        <taxon>Ascomycota</taxon>
        <taxon>Pezizomycotina</taxon>
        <taxon>Eurotiomycetes</taxon>
        <taxon>Eurotiomycetidae</taxon>
        <taxon>Eurotiales</taxon>
        <taxon>Aspergillaceae</taxon>
        <taxon>Aspergillus</taxon>
        <taxon>Aspergillus subgen. Circumdati</taxon>
    </lineage>
</organism>